<dbReference type="InterPro" id="IPR021858">
    <property type="entry name" value="Fun_TF"/>
</dbReference>
<dbReference type="SUPFAM" id="SSF51735">
    <property type="entry name" value="NAD(P)-binding Rossmann-fold domains"/>
    <property type="match status" value="1"/>
</dbReference>
<feature type="compositionally biased region" description="Basic and acidic residues" evidence="5">
    <location>
        <begin position="743"/>
        <end position="754"/>
    </location>
</feature>
<dbReference type="SUPFAM" id="SSF52283">
    <property type="entry name" value="Formate/glycerate dehydrogenase catalytic domain-like"/>
    <property type="match status" value="1"/>
</dbReference>
<evidence type="ECO:0000256" key="1">
    <source>
        <dbReference type="ARBA" id="ARBA00005854"/>
    </source>
</evidence>
<evidence type="ECO:0000256" key="4">
    <source>
        <dbReference type="ARBA" id="ARBA00023242"/>
    </source>
</evidence>
<dbReference type="InterPro" id="IPR029753">
    <property type="entry name" value="D-isomer_DH_CS"/>
</dbReference>
<reference evidence="7" key="1">
    <citation type="journal article" date="2021" name="Mol. Plant Microbe Interact.">
        <title>Complete Genome Sequence of the Plant-Pathogenic Fungus Colletotrichum lupini.</title>
        <authorList>
            <person name="Baroncelli R."/>
            <person name="Pensec F."/>
            <person name="Da Lio D."/>
            <person name="Boufleur T."/>
            <person name="Vicente I."/>
            <person name="Sarrocco S."/>
            <person name="Picot A."/>
            <person name="Baraldi E."/>
            <person name="Sukno S."/>
            <person name="Thon M."/>
            <person name="Le Floch G."/>
        </authorList>
    </citation>
    <scope>NUCLEOTIDE SEQUENCE</scope>
    <source>
        <strain evidence="7">IMI 504893</strain>
    </source>
</reference>
<dbReference type="AlphaFoldDB" id="A0A9Q8T2J7"/>
<feature type="region of interest" description="Disordered" evidence="5">
    <location>
        <begin position="56"/>
        <end position="97"/>
    </location>
</feature>
<dbReference type="Pfam" id="PF02826">
    <property type="entry name" value="2-Hacid_dh_C"/>
    <property type="match status" value="1"/>
</dbReference>
<dbReference type="GO" id="GO:0000981">
    <property type="term" value="F:DNA-binding transcription factor activity, RNA polymerase II-specific"/>
    <property type="evidence" value="ECO:0007669"/>
    <property type="project" value="InterPro"/>
</dbReference>
<feature type="compositionally biased region" description="Basic and acidic residues" evidence="5">
    <location>
        <begin position="865"/>
        <end position="882"/>
    </location>
</feature>
<gene>
    <name evidence="7" type="ORF">CLUP02_13143</name>
</gene>
<dbReference type="InterPro" id="IPR006140">
    <property type="entry name" value="D-isomer_DH_NAD-bd"/>
</dbReference>
<evidence type="ECO:0000313" key="7">
    <source>
        <dbReference type="EMBL" id="UQC87625.1"/>
    </source>
</evidence>
<dbReference type="GO" id="GO:0051287">
    <property type="term" value="F:NAD binding"/>
    <property type="evidence" value="ECO:0007669"/>
    <property type="project" value="InterPro"/>
</dbReference>
<dbReference type="Proteomes" id="UP000830671">
    <property type="component" value="Chromosome 7"/>
</dbReference>
<protein>
    <submittedName>
        <fullName evidence="7">D-isomer specific 2-hydroxyacid dehydrogenase</fullName>
    </submittedName>
</protein>
<dbReference type="RefSeq" id="XP_049149233.1">
    <property type="nucleotide sequence ID" value="XM_049292087.1"/>
</dbReference>
<dbReference type="PANTHER" id="PTHR42789">
    <property type="entry name" value="D-ISOMER SPECIFIC 2-HYDROXYACID DEHYDROGENASE FAMILY PROTEIN (AFU_ORTHOLOGUE AFUA_6G10090)"/>
    <property type="match status" value="1"/>
</dbReference>
<dbReference type="GO" id="GO:0008270">
    <property type="term" value="F:zinc ion binding"/>
    <property type="evidence" value="ECO:0007669"/>
    <property type="project" value="InterPro"/>
</dbReference>
<dbReference type="GeneID" id="73347097"/>
<feature type="region of interest" description="Disordered" evidence="5">
    <location>
        <begin position="858"/>
        <end position="902"/>
    </location>
</feature>
<dbReference type="CDD" id="cd00067">
    <property type="entry name" value="GAL4"/>
    <property type="match status" value="1"/>
</dbReference>
<dbReference type="Gene3D" id="3.40.50.720">
    <property type="entry name" value="NAD(P)-binding Rossmann-like Domain"/>
    <property type="match status" value="2"/>
</dbReference>
<dbReference type="EMBL" id="CP019479">
    <property type="protein sequence ID" value="UQC87625.1"/>
    <property type="molecule type" value="Genomic_DNA"/>
</dbReference>
<dbReference type="InterPro" id="IPR036291">
    <property type="entry name" value="NAD(P)-bd_dom_sf"/>
</dbReference>
<proteinExistence type="inferred from homology"/>
<accession>A0A9Q8T2J7</accession>
<dbReference type="KEGG" id="clup:CLUP02_13143"/>
<keyword evidence="8" id="KW-1185">Reference proteome</keyword>
<dbReference type="InterPro" id="IPR001138">
    <property type="entry name" value="Zn2Cys6_DnaBD"/>
</dbReference>
<dbReference type="Gene3D" id="4.10.240.10">
    <property type="entry name" value="Zn(2)-C6 fungal-type DNA-binding domain"/>
    <property type="match status" value="1"/>
</dbReference>
<feature type="compositionally biased region" description="Polar residues" evidence="5">
    <location>
        <begin position="726"/>
        <end position="742"/>
    </location>
</feature>
<dbReference type="PANTHER" id="PTHR42789:SF1">
    <property type="entry name" value="D-ISOMER SPECIFIC 2-HYDROXYACID DEHYDROGENASE FAMILY PROTEIN (AFU_ORTHOLOGUE AFUA_6G10090)"/>
    <property type="match status" value="1"/>
</dbReference>
<evidence type="ECO:0000313" key="8">
    <source>
        <dbReference type="Proteomes" id="UP000830671"/>
    </source>
</evidence>
<keyword evidence="3" id="KW-0520">NAD</keyword>
<dbReference type="GO" id="GO:0016491">
    <property type="term" value="F:oxidoreductase activity"/>
    <property type="evidence" value="ECO:0007669"/>
    <property type="project" value="UniProtKB-KW"/>
</dbReference>
<dbReference type="CDD" id="cd12169">
    <property type="entry name" value="PGDH_like_1"/>
    <property type="match status" value="1"/>
</dbReference>
<feature type="compositionally biased region" description="Polar residues" evidence="5">
    <location>
        <begin position="886"/>
        <end position="902"/>
    </location>
</feature>
<dbReference type="PROSITE" id="PS50048">
    <property type="entry name" value="ZN2_CY6_FUNGAL_2"/>
    <property type="match status" value="1"/>
</dbReference>
<evidence type="ECO:0000256" key="5">
    <source>
        <dbReference type="SAM" id="MobiDB-lite"/>
    </source>
</evidence>
<comment type="similarity">
    <text evidence="1">Belongs to the D-isomer specific 2-hydroxyacid dehydrogenase family.</text>
</comment>
<evidence type="ECO:0000256" key="3">
    <source>
        <dbReference type="ARBA" id="ARBA00023027"/>
    </source>
</evidence>
<feature type="domain" description="Zn(2)-C6 fungal-type" evidence="6">
    <location>
        <begin position="824"/>
        <end position="850"/>
    </location>
</feature>
<evidence type="ECO:0000256" key="2">
    <source>
        <dbReference type="ARBA" id="ARBA00023002"/>
    </source>
</evidence>
<dbReference type="SUPFAM" id="SSF57701">
    <property type="entry name" value="Zn2/Cys6 DNA-binding domain"/>
    <property type="match status" value="1"/>
</dbReference>
<dbReference type="InterPro" id="IPR036864">
    <property type="entry name" value="Zn2-C6_fun-type_DNA-bd_sf"/>
</dbReference>
<organism evidence="7 8">
    <name type="scientific">Colletotrichum lupini</name>
    <dbReference type="NCBI Taxonomy" id="145971"/>
    <lineage>
        <taxon>Eukaryota</taxon>
        <taxon>Fungi</taxon>
        <taxon>Dikarya</taxon>
        <taxon>Ascomycota</taxon>
        <taxon>Pezizomycotina</taxon>
        <taxon>Sordariomycetes</taxon>
        <taxon>Hypocreomycetidae</taxon>
        <taxon>Glomerellales</taxon>
        <taxon>Glomerellaceae</taxon>
        <taxon>Colletotrichum</taxon>
        <taxon>Colletotrichum acutatum species complex</taxon>
    </lineage>
</organism>
<sequence length="1224" mass="136847">MKTDITDSSIPLRPPFDCPAFAILLPLLVKLSNSVSKYFHLTPKFKLQFTVSRTERSGTRGRKVGPHGWPMTSERDGESSEGTEWSSHHPGEIGGQERGWDGHYHSGDCFQSCRWRLCNLYSLIQPKNTNSGFRYRIGLFPSSNPTKTPSGVVRKQRLIQPRCCICTLTSKSPTVNTYAPPRSSSRLGDAELSHRRPEHLDTTNFPLLHEAVSLSNPHQYFDDPSQPVNLVVTQLKIAVLDDYQGLSEPHFSKLDKSLFNVTTFKDTLLPYNHPETPEYAKDALVSRLEPFDVLCTMRERTPFPKELIGRLPNLKLLLSTGLRNKGLDLPAFKDRGIPVAGTVDKATVNQTGTNSTTQHCVTLILSLARNIAADDLAVKSGLWQTDVAMGVTGKTFGVVGLGRLGVSTAKIMHVAFGMNVIAWSTNLTQEAADEKAKAEGLPVGTFKAVSREELFSTADVLSVHIVLSDRSRGLINADDLSMMKKSALFINTSRGPLVVEKDLLDVLKKGGIRGCALDVFNLEPLPVDSEWRSTEWGRDGRSRVLLTPHMGYVEEGTLNAWYEQQADYIRRWQAGDALDNSYNSCQVRNEEDQLSFRMYFSSSPGLWDNGDDVELISATRSTLFSVDRLANCITCQLTTRTSGANFSRQNTREAEHTLSRWGHRQLNNRGAVHYLKRHQEFKGGFCLCPESPQWNLGQMSMQPESFTWLQNFRRIPCGFDARAIMSSNNSDQPLEKTVTNPEASDRSSNDRRSSENFRIRYDELVKGLHSTPTAWESRRLLSNVSGFSTATEKIETSAVAMAGEGIDICLGSSSTTTRSGGCCCGSRKVKCDEIHPQCTNCVRFSMKCDYLSASTEEQTSTSLGDDERQGKRIRQNEERKPATDIPTPTASDMESDYGQTPSSHIDSLLRNACILDIQSLELLHHYMCHTSITLGDPQIFRDVIPPLGFKYECVMRMVLSITARHLTRLRPDQAGYYHRLAEDYAAAAFPEVTAMLAQVNDDNSQALYYATVLISLSSFATDPSPGNILLVAAEEDEVSWWALMRGVKIVISTTGLKNIRKQSTAALLCGSSTWNEPQTSALSVTSLALQWEKPLAEIEELVGEVYAAEDSIHRPAFTHLKECYRKLFTASDEQKFDNGQMPSIIYGWLYELTEDFVLSIQRRDPVPLVLLGYYAVLLQQLEHHWFMEGWSLQVMNGVYALVENGHRHFLTWPLEQVGSIWSGL</sequence>
<keyword evidence="4" id="KW-0539">Nucleus</keyword>
<name>A0A9Q8T2J7_9PEZI</name>
<dbReference type="InterPro" id="IPR050857">
    <property type="entry name" value="D-2-hydroxyacid_DH"/>
</dbReference>
<evidence type="ECO:0000259" key="6">
    <source>
        <dbReference type="PROSITE" id="PS50048"/>
    </source>
</evidence>
<keyword evidence="2" id="KW-0560">Oxidoreductase</keyword>
<dbReference type="PROSITE" id="PS00671">
    <property type="entry name" value="D_2_HYDROXYACID_DH_3"/>
    <property type="match status" value="1"/>
</dbReference>
<dbReference type="Pfam" id="PF11951">
    <property type="entry name" value="Fungal_trans_2"/>
    <property type="match status" value="1"/>
</dbReference>
<feature type="region of interest" description="Disordered" evidence="5">
    <location>
        <begin position="726"/>
        <end position="754"/>
    </location>
</feature>